<dbReference type="Proteomes" id="UP001141434">
    <property type="component" value="Unassembled WGS sequence"/>
</dbReference>
<sequence length="250" mass="27806">MLQSDLESPQLLRTAVARANAFINSSGRIPHKVRTILISSRHVAFVELSQHTTTCSEALPLLTDSSATQCSPGFRVLAQVLSSDCWKTTWAHREKWPFSMPPEVSSEILHSSEPRDAVSFAQVSFENERWYYASAPQFRDVSVRSLGLSMPCCGDRTGLEDSGVHCSKCFVWQHQKCIRLETFPSDNSSVPFVSRRTRKRHASQPVGLTDSMAGLKEECALSKSMDPSRAFECGSPSLRTFDQSYGLLGI</sequence>
<dbReference type="EMBL" id="JAPMSZ010000012">
    <property type="protein sequence ID" value="KAJ5081545.1"/>
    <property type="molecule type" value="Genomic_DNA"/>
</dbReference>
<comment type="caution">
    <text evidence="1">The sequence shown here is derived from an EMBL/GenBank/DDBJ whole genome shotgun (WGS) entry which is preliminary data.</text>
</comment>
<dbReference type="GeneID" id="81399503"/>
<evidence type="ECO:0000313" key="2">
    <source>
        <dbReference type="Proteomes" id="UP001141434"/>
    </source>
</evidence>
<gene>
    <name evidence="1" type="ORF">NUU61_009809</name>
</gene>
<dbReference type="SUPFAM" id="SSF57903">
    <property type="entry name" value="FYVE/PHD zinc finger"/>
    <property type="match status" value="1"/>
</dbReference>
<protein>
    <submittedName>
        <fullName evidence="1">Uncharacterized protein</fullName>
    </submittedName>
</protein>
<reference evidence="1" key="1">
    <citation type="submission" date="2022-11" db="EMBL/GenBank/DDBJ databases">
        <authorList>
            <person name="Petersen C."/>
        </authorList>
    </citation>
    <scope>NUCLEOTIDE SEQUENCE</scope>
    <source>
        <strain evidence="1">IBT 34128</strain>
    </source>
</reference>
<organism evidence="1 2">
    <name type="scientific">Penicillium alfredii</name>
    <dbReference type="NCBI Taxonomy" id="1506179"/>
    <lineage>
        <taxon>Eukaryota</taxon>
        <taxon>Fungi</taxon>
        <taxon>Dikarya</taxon>
        <taxon>Ascomycota</taxon>
        <taxon>Pezizomycotina</taxon>
        <taxon>Eurotiomycetes</taxon>
        <taxon>Eurotiomycetidae</taxon>
        <taxon>Eurotiales</taxon>
        <taxon>Aspergillaceae</taxon>
        <taxon>Penicillium</taxon>
    </lineage>
</organism>
<name>A0A9W9EGZ6_9EURO</name>
<reference evidence="1" key="2">
    <citation type="journal article" date="2023" name="IMA Fungus">
        <title>Comparative genomic study of the Penicillium genus elucidates a diverse pangenome and 15 lateral gene transfer events.</title>
        <authorList>
            <person name="Petersen C."/>
            <person name="Sorensen T."/>
            <person name="Nielsen M.R."/>
            <person name="Sondergaard T.E."/>
            <person name="Sorensen J.L."/>
            <person name="Fitzpatrick D.A."/>
            <person name="Frisvad J.C."/>
            <person name="Nielsen K.L."/>
        </authorList>
    </citation>
    <scope>NUCLEOTIDE SEQUENCE</scope>
    <source>
        <strain evidence="1">IBT 34128</strain>
    </source>
</reference>
<dbReference type="RefSeq" id="XP_056506832.1">
    <property type="nucleotide sequence ID" value="XM_056660334.1"/>
</dbReference>
<dbReference type="InterPro" id="IPR011011">
    <property type="entry name" value="Znf_FYVE_PHD"/>
</dbReference>
<evidence type="ECO:0000313" key="1">
    <source>
        <dbReference type="EMBL" id="KAJ5081545.1"/>
    </source>
</evidence>
<accession>A0A9W9EGZ6</accession>
<proteinExistence type="predicted"/>
<dbReference type="OrthoDB" id="1928087at2759"/>
<keyword evidence="2" id="KW-1185">Reference proteome</keyword>
<dbReference type="AlphaFoldDB" id="A0A9W9EGZ6"/>